<dbReference type="HOGENOM" id="CLU_016733_3_0_7"/>
<dbReference type="EMBL" id="CP002606">
    <property type="protein sequence ID" value="AEA33674.1"/>
    <property type="molecule type" value="Genomic_DNA"/>
</dbReference>
<dbReference type="PRINTS" id="PR01071">
    <property type="entry name" value="ACOABIOTINCC"/>
</dbReference>
<dbReference type="FunCoup" id="F2LV90">
    <property type="interactions" value="365"/>
</dbReference>
<keyword evidence="4" id="KW-0275">Fatty acid biosynthesis</keyword>
<evidence type="ECO:0000256" key="4">
    <source>
        <dbReference type="RuleBase" id="RU364072"/>
    </source>
</evidence>
<name>F2LV90_HIPMA</name>
<proteinExistence type="predicted"/>
<feature type="compositionally biased region" description="Basic and acidic residues" evidence="5">
    <location>
        <begin position="53"/>
        <end position="72"/>
    </location>
</feature>
<dbReference type="PANTHER" id="PTHR45266:SF3">
    <property type="entry name" value="OXALOACETATE DECARBOXYLASE ALPHA CHAIN"/>
    <property type="match status" value="1"/>
</dbReference>
<evidence type="ECO:0000256" key="1">
    <source>
        <dbReference type="ARBA" id="ARBA00003761"/>
    </source>
</evidence>
<dbReference type="InterPro" id="IPR011053">
    <property type="entry name" value="Single_hybrid_motif"/>
</dbReference>
<dbReference type="OrthoDB" id="9811735at2"/>
<dbReference type="Pfam" id="PF00364">
    <property type="entry name" value="Biotin_lipoyl"/>
    <property type="match status" value="1"/>
</dbReference>
<accession>F2LV90</accession>
<dbReference type="InterPro" id="IPR000089">
    <property type="entry name" value="Biotin_lipoyl"/>
</dbReference>
<comment type="pathway">
    <text evidence="4">Lipid metabolism; fatty acid biosynthesis.</text>
</comment>
<organism evidence="7 8">
    <name type="scientific">Hippea maritima (strain ATCC 700847 / DSM 10411 / MH2)</name>
    <dbReference type="NCBI Taxonomy" id="760142"/>
    <lineage>
        <taxon>Bacteria</taxon>
        <taxon>Pseudomonadati</taxon>
        <taxon>Campylobacterota</taxon>
        <taxon>Desulfurellia</taxon>
        <taxon>Desulfurellales</taxon>
        <taxon>Hippeaceae</taxon>
        <taxon>Hippea</taxon>
    </lineage>
</organism>
<dbReference type="SUPFAM" id="SSF51230">
    <property type="entry name" value="Single hybrid motif"/>
    <property type="match status" value="1"/>
</dbReference>
<dbReference type="InterPro" id="IPR050709">
    <property type="entry name" value="Biotin_Carboxyl_Carrier/Decarb"/>
</dbReference>
<dbReference type="UniPathway" id="UPA00094"/>
<dbReference type="Gene3D" id="2.40.50.100">
    <property type="match status" value="1"/>
</dbReference>
<dbReference type="RefSeq" id="WP_013681715.1">
    <property type="nucleotide sequence ID" value="NC_015318.1"/>
</dbReference>
<dbReference type="STRING" id="760142.Hipma_0704"/>
<keyword evidence="3 4" id="KW-0092">Biotin</keyword>
<dbReference type="PROSITE" id="PS50968">
    <property type="entry name" value="BIOTINYL_LIPOYL"/>
    <property type="match status" value="1"/>
</dbReference>
<dbReference type="GO" id="GO:0006633">
    <property type="term" value="P:fatty acid biosynthetic process"/>
    <property type="evidence" value="ECO:0007669"/>
    <property type="project" value="UniProtKB-UniPathway"/>
</dbReference>
<reference evidence="7 8" key="1">
    <citation type="journal article" date="2011" name="Stand. Genomic Sci.">
        <title>Complete genome sequence of the thermophilic sulfur-reducer Hippea maritima type strain (MH(2)).</title>
        <authorList>
            <person name="Huntemann M."/>
            <person name="Lu M."/>
            <person name="Nolan M."/>
            <person name="Lapidus A."/>
            <person name="Lucas S."/>
            <person name="Hammon N."/>
            <person name="Deshpande S."/>
            <person name="Cheng J.F."/>
            <person name="Tapia R."/>
            <person name="Han C."/>
            <person name="Goodwin L."/>
            <person name="Pitluck S."/>
            <person name="Liolios K."/>
            <person name="Pagani I."/>
            <person name="Ivanova N."/>
            <person name="Ovchinikova G."/>
            <person name="Pati A."/>
            <person name="Chen A."/>
            <person name="Palaniappan K."/>
            <person name="Land M."/>
            <person name="Hauser L."/>
            <person name="Jeffries C.D."/>
            <person name="Detter J.C."/>
            <person name="Brambilla E.M."/>
            <person name="Rohde M."/>
            <person name="Spring S."/>
            <person name="Goker M."/>
            <person name="Woyke T."/>
            <person name="Bristow J."/>
            <person name="Eisen J.A."/>
            <person name="Markowitz V."/>
            <person name="Hugenholtz P."/>
            <person name="Kyrpides N.C."/>
            <person name="Klenk H.P."/>
            <person name="Mavromatis K."/>
        </authorList>
    </citation>
    <scope>NUCLEOTIDE SEQUENCE [LARGE SCALE GENOMIC DNA]</scope>
    <source>
        <strain evidence="8">ATCC 700847 / DSM 10411 / MH2</strain>
    </source>
</reference>
<sequence>MDLKSLKELMRFVEKSQFVEFEYKDEEIQIILKKKEAFVAENVLPQPQAIVVEQEKPKEEPKTEEKQVKQTQEDPSLVEIKSPMVATFYRAPSPTSPPYVEVGDEVKKGDVLCILEAMKIMNELEAEFPCRIEKILVENAQKVEYDQPLFLVKRLD</sequence>
<protein>
    <recommendedName>
        <fullName evidence="2 4">Biotin carboxyl carrier protein of acetyl-CoA carboxylase</fullName>
    </recommendedName>
</protein>
<evidence type="ECO:0000259" key="6">
    <source>
        <dbReference type="PROSITE" id="PS50968"/>
    </source>
</evidence>
<evidence type="ECO:0000256" key="3">
    <source>
        <dbReference type="ARBA" id="ARBA00023267"/>
    </source>
</evidence>
<feature type="region of interest" description="Disordered" evidence="5">
    <location>
        <begin position="50"/>
        <end position="74"/>
    </location>
</feature>
<gene>
    <name evidence="7" type="ordered locus">Hipma_0704</name>
</gene>
<keyword evidence="4" id="KW-0443">Lipid metabolism</keyword>
<evidence type="ECO:0000313" key="7">
    <source>
        <dbReference type="EMBL" id="AEA33674.1"/>
    </source>
</evidence>
<keyword evidence="4" id="KW-0444">Lipid biosynthesis</keyword>
<dbReference type="Proteomes" id="UP000008139">
    <property type="component" value="Chromosome"/>
</dbReference>
<keyword evidence="4" id="KW-0276">Fatty acid metabolism</keyword>
<evidence type="ECO:0000256" key="5">
    <source>
        <dbReference type="SAM" id="MobiDB-lite"/>
    </source>
</evidence>
<dbReference type="InterPro" id="IPR001249">
    <property type="entry name" value="AcCoA_biotinCC"/>
</dbReference>
<dbReference type="CDD" id="cd06850">
    <property type="entry name" value="biotinyl_domain"/>
    <property type="match status" value="1"/>
</dbReference>
<reference evidence="8" key="2">
    <citation type="submission" date="2011-03" db="EMBL/GenBank/DDBJ databases">
        <title>The complete genome of Hippea maritima DSM 10411.</title>
        <authorList>
            <consortium name="US DOE Joint Genome Institute (JGI-PGF)"/>
            <person name="Lucas S."/>
            <person name="Copeland A."/>
            <person name="Lapidus A."/>
            <person name="Bruce D."/>
            <person name="Goodwin L."/>
            <person name="Pitluck S."/>
            <person name="Peters L."/>
            <person name="Kyrpides N."/>
            <person name="Mavromatis K."/>
            <person name="Pagani I."/>
            <person name="Ivanova N."/>
            <person name="Mikhailova N."/>
            <person name="Lu M."/>
            <person name="Detter J.C."/>
            <person name="Tapia R."/>
            <person name="Han C."/>
            <person name="Land M."/>
            <person name="Hauser L."/>
            <person name="Markowitz V."/>
            <person name="Cheng J.-F."/>
            <person name="Hugenholtz P."/>
            <person name="Woyke T."/>
            <person name="Wu D."/>
            <person name="Spring S."/>
            <person name="Schroeder M."/>
            <person name="Brambilla E."/>
            <person name="Klenk H.-P."/>
            <person name="Eisen J.A."/>
        </authorList>
    </citation>
    <scope>NUCLEOTIDE SEQUENCE [LARGE SCALE GENOMIC DNA]</scope>
    <source>
        <strain evidence="8">ATCC 700847 / DSM 10411 / MH2</strain>
    </source>
</reference>
<dbReference type="GO" id="GO:0009317">
    <property type="term" value="C:acetyl-CoA carboxylase complex"/>
    <property type="evidence" value="ECO:0007669"/>
    <property type="project" value="InterPro"/>
</dbReference>
<feature type="domain" description="Lipoyl-binding" evidence="6">
    <location>
        <begin position="77"/>
        <end position="153"/>
    </location>
</feature>
<dbReference type="PANTHER" id="PTHR45266">
    <property type="entry name" value="OXALOACETATE DECARBOXYLASE ALPHA CHAIN"/>
    <property type="match status" value="1"/>
</dbReference>
<dbReference type="AlphaFoldDB" id="F2LV90"/>
<evidence type="ECO:0000256" key="2">
    <source>
        <dbReference type="ARBA" id="ARBA00017562"/>
    </source>
</evidence>
<keyword evidence="8" id="KW-1185">Reference proteome</keyword>
<dbReference type="eggNOG" id="COG0511">
    <property type="taxonomic scope" value="Bacteria"/>
</dbReference>
<comment type="function">
    <text evidence="1 4">This protein is a component of the acetyl coenzyme A carboxylase complex; first, biotin carboxylase catalyzes the carboxylation of the carrier protein and then the transcarboxylase transfers the carboxyl group to form malonyl-CoA.</text>
</comment>
<dbReference type="GO" id="GO:0003989">
    <property type="term" value="F:acetyl-CoA carboxylase activity"/>
    <property type="evidence" value="ECO:0007669"/>
    <property type="project" value="InterPro"/>
</dbReference>
<dbReference type="NCBIfam" id="TIGR00531">
    <property type="entry name" value="BCCP"/>
    <property type="match status" value="1"/>
</dbReference>
<dbReference type="InParanoid" id="F2LV90"/>
<dbReference type="KEGG" id="hmr:Hipma_0704"/>
<evidence type="ECO:0000313" key="8">
    <source>
        <dbReference type="Proteomes" id="UP000008139"/>
    </source>
</evidence>